<keyword evidence="2 6" id="KW-0489">Methyltransferase</keyword>
<keyword evidence="3 6" id="KW-0808">Transferase</keyword>
<name>A0AAD4SBW9_9MAGN</name>
<dbReference type="Proteomes" id="UP001202328">
    <property type="component" value="Unassembled WGS sequence"/>
</dbReference>
<dbReference type="GO" id="GO:0005730">
    <property type="term" value="C:nucleolus"/>
    <property type="evidence" value="ECO:0007669"/>
    <property type="project" value="TreeGrafter"/>
</dbReference>
<feature type="active site" description="Nucleophile" evidence="6">
    <location>
        <position position="30"/>
    </location>
</feature>
<evidence type="ECO:0000256" key="1">
    <source>
        <dbReference type="ARBA" id="ARBA00007494"/>
    </source>
</evidence>
<comment type="caution">
    <text evidence="6">Lacks conserved residue(s) required for the propagation of feature annotation.</text>
</comment>
<dbReference type="SUPFAM" id="SSF53335">
    <property type="entry name" value="S-adenosyl-L-methionine-dependent methyltransferases"/>
    <property type="match status" value="2"/>
</dbReference>
<dbReference type="GO" id="GO:0003723">
    <property type="term" value="F:RNA binding"/>
    <property type="evidence" value="ECO:0007669"/>
    <property type="project" value="UniProtKB-UniRule"/>
</dbReference>
<dbReference type="PANTHER" id="PTHR22807">
    <property type="entry name" value="NOP2 YEAST -RELATED NOL1/NOP2/FMU SUN DOMAIN-CONTAINING"/>
    <property type="match status" value="1"/>
</dbReference>
<reference evidence="9" key="1">
    <citation type="submission" date="2022-04" db="EMBL/GenBank/DDBJ databases">
        <title>A functionally conserved STORR gene fusion in Papaver species that diverged 16.8 million years ago.</title>
        <authorList>
            <person name="Catania T."/>
        </authorList>
    </citation>
    <scope>NUCLEOTIDE SEQUENCE</scope>
    <source>
        <strain evidence="9">S-188037</strain>
    </source>
</reference>
<evidence type="ECO:0000313" key="10">
    <source>
        <dbReference type="Proteomes" id="UP001202328"/>
    </source>
</evidence>
<dbReference type="InterPro" id="IPR001678">
    <property type="entry name" value="MeTrfase_RsmB-F_NOP2_dom"/>
</dbReference>
<dbReference type="Gene3D" id="3.40.50.150">
    <property type="entry name" value="Vaccinia Virus protein VP39"/>
    <property type="match status" value="2"/>
</dbReference>
<organism evidence="9 10">
    <name type="scientific">Papaver atlanticum</name>
    <dbReference type="NCBI Taxonomy" id="357466"/>
    <lineage>
        <taxon>Eukaryota</taxon>
        <taxon>Viridiplantae</taxon>
        <taxon>Streptophyta</taxon>
        <taxon>Embryophyta</taxon>
        <taxon>Tracheophyta</taxon>
        <taxon>Spermatophyta</taxon>
        <taxon>Magnoliopsida</taxon>
        <taxon>Ranunculales</taxon>
        <taxon>Papaveraceae</taxon>
        <taxon>Papaveroideae</taxon>
        <taxon>Papaver</taxon>
    </lineage>
</organism>
<protein>
    <recommendedName>
        <fullName evidence="8">SAM-dependent MTase RsmB/NOP-type domain-containing protein</fullName>
    </recommendedName>
</protein>
<evidence type="ECO:0000259" key="8">
    <source>
        <dbReference type="PROSITE" id="PS51686"/>
    </source>
</evidence>
<feature type="chain" id="PRO_5042210718" description="SAM-dependent MTase RsmB/NOP-type domain-containing protein" evidence="7">
    <location>
        <begin position="18"/>
        <end position="259"/>
    </location>
</feature>
<proteinExistence type="inferred from homology"/>
<gene>
    <name evidence="9" type="ORF">MKW98_020155</name>
</gene>
<dbReference type="AlphaFoldDB" id="A0AAD4SBW9"/>
<dbReference type="InterPro" id="IPR029063">
    <property type="entry name" value="SAM-dependent_MTases_sf"/>
</dbReference>
<accession>A0AAD4SBW9</accession>
<evidence type="ECO:0000256" key="2">
    <source>
        <dbReference type="ARBA" id="ARBA00022603"/>
    </source>
</evidence>
<evidence type="ECO:0000256" key="4">
    <source>
        <dbReference type="ARBA" id="ARBA00022691"/>
    </source>
</evidence>
<sequence>MVLLQQLILAATGMVDASSTPGGYIVYSTCSITIPKNEAIIDCALKKRDEQFVPCGLDFLLPVPGFTRFRKHRFHSSLDNTRRFYPHVLNVDGFFMAKVLLHSISKTNHTHCTSSSYGTFNQRLDWSYMILKFQLVLLQNTWLVITCCKVQAAFYLLRPLLLKIMKGCSYEEQWNYLCNEKKKSRLKALTANLQWMGVINTIVCSYGGKELPKVLGMNTVDRVLLDAPCSGTGIYVNINQLKHQKFWKIYKIVCSSRSI</sequence>
<dbReference type="InterPro" id="IPR049560">
    <property type="entry name" value="MeTrfase_RsmB-F_NOP2_cat"/>
</dbReference>
<evidence type="ECO:0000256" key="7">
    <source>
        <dbReference type="SAM" id="SignalP"/>
    </source>
</evidence>
<keyword evidence="5 6" id="KW-0694">RNA-binding</keyword>
<dbReference type="Pfam" id="PF01189">
    <property type="entry name" value="Methyltr_RsmB-F"/>
    <property type="match status" value="2"/>
</dbReference>
<dbReference type="GO" id="GO:0000470">
    <property type="term" value="P:maturation of LSU-rRNA"/>
    <property type="evidence" value="ECO:0007669"/>
    <property type="project" value="TreeGrafter"/>
</dbReference>
<feature type="domain" description="SAM-dependent MTase RsmB/NOP-type" evidence="8">
    <location>
        <begin position="1"/>
        <end position="102"/>
    </location>
</feature>
<comment type="similarity">
    <text evidence="1 6">Belongs to the class I-like SAM-binding methyltransferase superfamily. RsmB/NOP family.</text>
</comment>
<feature type="signal peptide" evidence="7">
    <location>
        <begin position="1"/>
        <end position="17"/>
    </location>
</feature>
<dbReference type="GO" id="GO:0009383">
    <property type="term" value="F:rRNA (cytosine-C5-)-methyltransferase activity"/>
    <property type="evidence" value="ECO:0007669"/>
    <property type="project" value="TreeGrafter"/>
</dbReference>
<keyword evidence="10" id="KW-1185">Reference proteome</keyword>
<dbReference type="GO" id="GO:0070475">
    <property type="term" value="P:rRNA base methylation"/>
    <property type="evidence" value="ECO:0007669"/>
    <property type="project" value="TreeGrafter"/>
</dbReference>
<dbReference type="PRINTS" id="PR02008">
    <property type="entry name" value="RCMTFAMILY"/>
</dbReference>
<keyword evidence="7" id="KW-0732">Signal</keyword>
<evidence type="ECO:0000256" key="5">
    <source>
        <dbReference type="ARBA" id="ARBA00022884"/>
    </source>
</evidence>
<evidence type="ECO:0000313" key="9">
    <source>
        <dbReference type="EMBL" id="KAI3877674.1"/>
    </source>
</evidence>
<dbReference type="InterPro" id="IPR018314">
    <property type="entry name" value="RsmB/NOL1/NOP2-like_CS"/>
</dbReference>
<dbReference type="EMBL" id="JAJJMB010012369">
    <property type="protein sequence ID" value="KAI3877674.1"/>
    <property type="molecule type" value="Genomic_DNA"/>
</dbReference>
<dbReference type="PROSITE" id="PS51686">
    <property type="entry name" value="SAM_MT_RSMB_NOP"/>
    <property type="match status" value="1"/>
</dbReference>
<evidence type="ECO:0000256" key="3">
    <source>
        <dbReference type="ARBA" id="ARBA00022679"/>
    </source>
</evidence>
<keyword evidence="4 6" id="KW-0949">S-adenosyl-L-methionine</keyword>
<evidence type="ECO:0000256" key="6">
    <source>
        <dbReference type="PROSITE-ProRule" id="PRU01023"/>
    </source>
</evidence>
<dbReference type="PROSITE" id="PS01153">
    <property type="entry name" value="NOL1_NOP2_SUN"/>
    <property type="match status" value="1"/>
</dbReference>
<dbReference type="InterPro" id="IPR023267">
    <property type="entry name" value="RCMT"/>
</dbReference>
<dbReference type="PANTHER" id="PTHR22807:SF30">
    <property type="entry name" value="28S RRNA (CYTOSINE(4447)-C(5))-METHYLTRANSFERASE-RELATED"/>
    <property type="match status" value="1"/>
</dbReference>
<comment type="caution">
    <text evidence="9">The sequence shown here is derived from an EMBL/GenBank/DDBJ whole genome shotgun (WGS) entry which is preliminary data.</text>
</comment>